<keyword evidence="2" id="KW-1185">Reference proteome</keyword>
<accession>A0A8T0FT16</accession>
<dbReference type="AlphaFoldDB" id="A0A8T0FT16"/>
<reference evidence="1" key="1">
    <citation type="journal article" date="2020" name="bioRxiv">
        <title>Chromosome-level reference genome of the European wasp spider Argiope bruennichi: a resource for studies on range expansion and evolutionary adaptation.</title>
        <authorList>
            <person name="Sheffer M.M."/>
            <person name="Hoppe A."/>
            <person name="Krehenwinkel H."/>
            <person name="Uhl G."/>
            <person name="Kuss A.W."/>
            <person name="Jensen L."/>
            <person name="Jensen C."/>
            <person name="Gillespie R.G."/>
            <person name="Hoff K.J."/>
            <person name="Prost S."/>
        </authorList>
    </citation>
    <scope>NUCLEOTIDE SEQUENCE</scope>
</reference>
<comment type="caution">
    <text evidence="1">The sequence shown here is derived from an EMBL/GenBank/DDBJ whole genome shotgun (WGS) entry which is preliminary data.</text>
</comment>
<dbReference type="Proteomes" id="UP000807504">
    <property type="component" value="Unassembled WGS sequence"/>
</dbReference>
<evidence type="ECO:0000313" key="2">
    <source>
        <dbReference type="Proteomes" id="UP000807504"/>
    </source>
</evidence>
<organism evidence="1 2">
    <name type="scientific">Argiope bruennichi</name>
    <name type="common">Wasp spider</name>
    <name type="synonym">Aranea bruennichi</name>
    <dbReference type="NCBI Taxonomy" id="94029"/>
    <lineage>
        <taxon>Eukaryota</taxon>
        <taxon>Metazoa</taxon>
        <taxon>Ecdysozoa</taxon>
        <taxon>Arthropoda</taxon>
        <taxon>Chelicerata</taxon>
        <taxon>Arachnida</taxon>
        <taxon>Araneae</taxon>
        <taxon>Araneomorphae</taxon>
        <taxon>Entelegynae</taxon>
        <taxon>Araneoidea</taxon>
        <taxon>Araneidae</taxon>
        <taxon>Argiope</taxon>
    </lineage>
</organism>
<protein>
    <submittedName>
        <fullName evidence="1">Uncharacterized protein</fullName>
    </submittedName>
</protein>
<reference evidence="1" key="2">
    <citation type="submission" date="2020-06" db="EMBL/GenBank/DDBJ databases">
        <authorList>
            <person name="Sheffer M."/>
        </authorList>
    </citation>
    <scope>NUCLEOTIDE SEQUENCE</scope>
</reference>
<gene>
    <name evidence="1" type="ORF">HNY73_002239</name>
</gene>
<sequence>MGCVLIPPSKIWPHISNWSKHCKKNEIHDDTNAYCINRIHVDLKDFLCKQSEISSECSICAFYKLGHNRDIISSESCPTCGLEDLESEHLIKASNEMSLLVGPTTEDCDISEFDATSFFQFTDSYGKKILQAWSYVEEEDHLGSAETQSQLYNFDDVLEAFSHASSYNTPVKNEQLSTQDISNISSHLHSQTSASFMDETMADISLYSQGSIEEFVPPSQEIRPLVGETLRTPKQTKTKLSKKITSSAGF</sequence>
<proteinExistence type="predicted"/>
<evidence type="ECO:0000313" key="1">
    <source>
        <dbReference type="EMBL" id="KAF8794241.1"/>
    </source>
</evidence>
<name>A0A8T0FT16_ARGBR</name>
<dbReference type="EMBL" id="JABXBU010000002">
    <property type="protein sequence ID" value="KAF8794241.1"/>
    <property type="molecule type" value="Genomic_DNA"/>
</dbReference>